<dbReference type="KEGG" id="mng:MNEG_15394"/>
<dbReference type="Proteomes" id="UP000054498">
    <property type="component" value="Unassembled WGS sequence"/>
</dbReference>
<feature type="region of interest" description="Disordered" evidence="1">
    <location>
        <begin position="13"/>
        <end position="52"/>
    </location>
</feature>
<dbReference type="RefSeq" id="XP_013891590.1">
    <property type="nucleotide sequence ID" value="XM_014036136.1"/>
</dbReference>
<dbReference type="PANTHER" id="PTHR36513">
    <property type="entry name" value="ABC TRANSMEMBRANE TYPE-1 DOMAIN-CONTAINING PROTEIN"/>
    <property type="match status" value="1"/>
</dbReference>
<dbReference type="OrthoDB" id="544381at2759"/>
<gene>
    <name evidence="2" type="ORF">MNEG_15394</name>
</gene>
<accession>A0A0D2MB66</accession>
<feature type="compositionally biased region" description="Gly residues" evidence="1">
    <location>
        <begin position="40"/>
        <end position="51"/>
    </location>
</feature>
<keyword evidence="3" id="KW-1185">Reference proteome</keyword>
<feature type="compositionally biased region" description="Low complexity" evidence="1">
    <location>
        <begin position="20"/>
        <end position="39"/>
    </location>
</feature>
<name>A0A0D2MB66_9CHLO</name>
<dbReference type="GeneID" id="25733051"/>
<dbReference type="AlphaFoldDB" id="A0A0D2MB66"/>
<evidence type="ECO:0000256" key="1">
    <source>
        <dbReference type="SAM" id="MobiDB-lite"/>
    </source>
</evidence>
<evidence type="ECO:0000313" key="2">
    <source>
        <dbReference type="EMBL" id="KIY92570.1"/>
    </source>
</evidence>
<organism evidence="2 3">
    <name type="scientific">Monoraphidium neglectum</name>
    <dbReference type="NCBI Taxonomy" id="145388"/>
    <lineage>
        <taxon>Eukaryota</taxon>
        <taxon>Viridiplantae</taxon>
        <taxon>Chlorophyta</taxon>
        <taxon>core chlorophytes</taxon>
        <taxon>Chlorophyceae</taxon>
        <taxon>CS clade</taxon>
        <taxon>Sphaeropleales</taxon>
        <taxon>Selenastraceae</taxon>
        <taxon>Monoraphidium</taxon>
    </lineage>
</organism>
<evidence type="ECO:0000313" key="3">
    <source>
        <dbReference type="Proteomes" id="UP000054498"/>
    </source>
</evidence>
<sequence length="173" mass="18089">MAPVAPVMEWWASRPRRAGGRQAAPPSRDGSLAHGMWRPRGGGGGGSGGGRTAAAVAVGGDGRANAGLAAAAGAAQGPPDNNYFSLGRRIYCIEAPPGRPALDVDVVDLTCLATNVPAHRHSVHALNRDVLWDLHSIIADGRRAGQRTRRLERIAGNVYSFKTSPAHVHVDLL</sequence>
<reference evidence="2 3" key="1">
    <citation type="journal article" date="2013" name="BMC Genomics">
        <title>Reconstruction of the lipid metabolism for the microalga Monoraphidium neglectum from its genome sequence reveals characteristics suitable for biofuel production.</title>
        <authorList>
            <person name="Bogen C."/>
            <person name="Al-Dilaimi A."/>
            <person name="Albersmeier A."/>
            <person name="Wichmann J."/>
            <person name="Grundmann M."/>
            <person name="Rupp O."/>
            <person name="Lauersen K.J."/>
            <person name="Blifernez-Klassen O."/>
            <person name="Kalinowski J."/>
            <person name="Goesmann A."/>
            <person name="Mussgnug J.H."/>
            <person name="Kruse O."/>
        </authorList>
    </citation>
    <scope>NUCLEOTIDE SEQUENCE [LARGE SCALE GENOMIC DNA]</scope>
    <source>
        <strain evidence="2 3">SAG 48.87</strain>
    </source>
</reference>
<protein>
    <submittedName>
        <fullName evidence="2">Uncharacterized protein</fullName>
    </submittedName>
</protein>
<dbReference type="PANTHER" id="PTHR36513:SF1">
    <property type="entry name" value="TRANSMEMBRANE PROTEIN"/>
    <property type="match status" value="1"/>
</dbReference>
<dbReference type="EMBL" id="KK105502">
    <property type="protein sequence ID" value="KIY92570.1"/>
    <property type="molecule type" value="Genomic_DNA"/>
</dbReference>
<proteinExistence type="predicted"/>